<dbReference type="STRING" id="1016849.A0A0D1Z027"/>
<dbReference type="Pfam" id="PF00128">
    <property type="entry name" value="Alpha-amylase"/>
    <property type="match status" value="1"/>
</dbReference>
<feature type="compositionally biased region" description="Polar residues" evidence="2">
    <location>
        <begin position="99"/>
        <end position="113"/>
    </location>
</feature>
<dbReference type="OrthoDB" id="550577at2759"/>
<dbReference type="CDD" id="cd11318">
    <property type="entry name" value="AmyAc_bac_fung_AmyA"/>
    <property type="match status" value="1"/>
</dbReference>
<feature type="region of interest" description="Disordered" evidence="2">
    <location>
        <begin position="1"/>
        <end position="76"/>
    </location>
</feature>
<dbReference type="InterPro" id="IPR006047">
    <property type="entry name" value="GH13_cat_dom"/>
</dbReference>
<dbReference type="SUPFAM" id="SSF51445">
    <property type="entry name" value="(Trans)glycosidases"/>
    <property type="match status" value="1"/>
</dbReference>
<dbReference type="EMBL" id="KN846951">
    <property type="protein sequence ID" value="KIV87149.1"/>
    <property type="molecule type" value="Genomic_DNA"/>
</dbReference>
<dbReference type="Pfam" id="PF09154">
    <property type="entry name" value="Alpha-amy_C_pro"/>
    <property type="match status" value="1"/>
</dbReference>
<organism evidence="4 5">
    <name type="scientific">Exophiala sideris</name>
    <dbReference type="NCBI Taxonomy" id="1016849"/>
    <lineage>
        <taxon>Eukaryota</taxon>
        <taxon>Fungi</taxon>
        <taxon>Dikarya</taxon>
        <taxon>Ascomycota</taxon>
        <taxon>Pezizomycotina</taxon>
        <taxon>Eurotiomycetes</taxon>
        <taxon>Chaetothyriomycetidae</taxon>
        <taxon>Chaetothyriales</taxon>
        <taxon>Herpotrichiellaceae</taxon>
        <taxon>Exophiala</taxon>
    </lineage>
</organism>
<dbReference type="GO" id="GO:0004553">
    <property type="term" value="F:hydrolase activity, hydrolyzing O-glycosyl compounds"/>
    <property type="evidence" value="ECO:0007669"/>
    <property type="project" value="InterPro"/>
</dbReference>
<evidence type="ECO:0000313" key="4">
    <source>
        <dbReference type="EMBL" id="KIV87149.1"/>
    </source>
</evidence>
<name>A0A0D1Z027_9EURO</name>
<feature type="domain" description="Glycosyl hydrolase family 13 catalytic" evidence="3">
    <location>
        <begin position="77"/>
        <end position="525"/>
    </location>
</feature>
<evidence type="ECO:0000256" key="2">
    <source>
        <dbReference type="SAM" id="MobiDB-lite"/>
    </source>
</evidence>
<feature type="compositionally biased region" description="Polar residues" evidence="2">
    <location>
        <begin position="22"/>
        <end position="39"/>
    </location>
</feature>
<dbReference type="SUPFAM" id="SSF51011">
    <property type="entry name" value="Glycosyl hydrolase domain"/>
    <property type="match status" value="1"/>
</dbReference>
<dbReference type="GO" id="GO:0005975">
    <property type="term" value="P:carbohydrate metabolic process"/>
    <property type="evidence" value="ECO:0007669"/>
    <property type="project" value="InterPro"/>
</dbReference>
<dbReference type="InterPro" id="IPR017853">
    <property type="entry name" value="GH"/>
</dbReference>
<dbReference type="Gene3D" id="3.20.20.80">
    <property type="entry name" value="Glycosidases"/>
    <property type="match status" value="1"/>
</dbReference>
<dbReference type="NCBIfam" id="NF006968">
    <property type="entry name" value="PRK09441.1-1"/>
    <property type="match status" value="1"/>
</dbReference>
<sequence length="647" mass="71980">MRNKDSSPPRISTSAMHRLSSFARSLSVGGSSNNTNWTPTPGHDSDHGKSHTWKGTEISSSSSTTNGAGTQEPPDNETIFQSFEWYLPGTTEHHPPQSSPTAHSHHSGSSAQPTHPDGSPLFGDSPLAGLAGHPSHLDSDSDSNRSHYTLLTSLLPKLSTLGISHIWLPPGTKAISPEDVGYATYDLWDLGEFDAKGTGQRHTKWGNKHELEHFCSAANHHGVQILWDAVLNHKASADGKEGARAVKVDPKDRTKTLTKPYEIEPWTKFTFPGRGSKYSDMKWDSTHFTGVDYDSRTNDHGIFKFVADGRGRRRDWASDVSEELGNYDYLMFADIDHSHPAVRTDLFNWGQWITSHLNLGGMRLDAIKHYSLSFLADFLAHLHATSQNKKLFFVGEYWDSDSVALEEIIRKFHGRLNLFDVQLVYNFSDFSKGRKGDLRTVFDGSLVQRDPIHAVTFVANHDTQETQSLAAPVEEWFIPLAYALILLRADAGTPCVFWGDIFGNHGPRPRLPACGGKLARLAVVRKLFAYGPQRDYLDTTDCIGWTRLGHKSKSDGAGLAVIMTNSWDRRSKRMFVGQRHAGERWKDILGWEDREVVIDAGGFGIFPVGHRSVGVWTDEKAPDFDMVSRLTFPKAGRAFPPITSLPV</sequence>
<dbReference type="Proteomes" id="UP000053599">
    <property type="component" value="Unassembled WGS sequence"/>
</dbReference>
<gene>
    <name evidence="4" type="ORF">PV11_02715</name>
</gene>
<protein>
    <recommendedName>
        <fullName evidence="3">Glycosyl hydrolase family 13 catalytic domain-containing protein</fullName>
    </recommendedName>
</protein>
<evidence type="ECO:0000259" key="3">
    <source>
        <dbReference type="SMART" id="SM00642"/>
    </source>
</evidence>
<dbReference type="Gene3D" id="2.40.30.140">
    <property type="match status" value="1"/>
</dbReference>
<dbReference type="AlphaFoldDB" id="A0A0D1Z027"/>
<proteinExistence type="inferred from homology"/>
<reference evidence="4 5" key="1">
    <citation type="submission" date="2015-01" db="EMBL/GenBank/DDBJ databases">
        <title>The Genome Sequence of Exophiala sideris CBS121828.</title>
        <authorList>
            <consortium name="The Broad Institute Genomics Platform"/>
            <person name="Cuomo C."/>
            <person name="de Hoog S."/>
            <person name="Gorbushina A."/>
            <person name="Stielow B."/>
            <person name="Teixiera M."/>
            <person name="Abouelleil A."/>
            <person name="Chapman S.B."/>
            <person name="Priest M."/>
            <person name="Young S.K."/>
            <person name="Wortman J."/>
            <person name="Nusbaum C."/>
            <person name="Birren B."/>
        </authorList>
    </citation>
    <scope>NUCLEOTIDE SEQUENCE [LARGE SCALE GENOMIC DNA]</scope>
    <source>
        <strain evidence="4 5">CBS 121828</strain>
    </source>
</reference>
<comment type="similarity">
    <text evidence="1">Belongs to the glycosyl hydrolase 13 family.</text>
</comment>
<dbReference type="InterPro" id="IPR015237">
    <property type="entry name" value="Alpha-amylase_C_pro"/>
</dbReference>
<evidence type="ECO:0000256" key="1">
    <source>
        <dbReference type="ARBA" id="ARBA00008061"/>
    </source>
</evidence>
<dbReference type="PANTHER" id="PTHR43447">
    <property type="entry name" value="ALPHA-AMYLASE"/>
    <property type="match status" value="1"/>
</dbReference>
<dbReference type="NCBIfam" id="NF006969">
    <property type="entry name" value="PRK09441.1-2"/>
    <property type="match status" value="1"/>
</dbReference>
<feature type="region of interest" description="Disordered" evidence="2">
    <location>
        <begin position="88"/>
        <end position="143"/>
    </location>
</feature>
<accession>A0A0D1Z027</accession>
<dbReference type="InterPro" id="IPR013780">
    <property type="entry name" value="Glyco_hydro_b"/>
</dbReference>
<dbReference type="SMART" id="SM00642">
    <property type="entry name" value="Aamy"/>
    <property type="match status" value="1"/>
</dbReference>
<dbReference type="HOGENOM" id="CLU_024572_2_0_1"/>
<evidence type="ECO:0000313" key="5">
    <source>
        <dbReference type="Proteomes" id="UP000053599"/>
    </source>
</evidence>
<dbReference type="Gene3D" id="2.60.40.1180">
    <property type="entry name" value="Golgi alpha-mannosidase II"/>
    <property type="match status" value="1"/>
</dbReference>